<dbReference type="CDD" id="cd06529">
    <property type="entry name" value="S24_LexA-like"/>
    <property type="match status" value="1"/>
</dbReference>
<dbReference type="InterPro" id="IPR036286">
    <property type="entry name" value="LexA/Signal_pep-like_sf"/>
</dbReference>
<gene>
    <name evidence="2" type="ORF">EUU22_18410</name>
</gene>
<dbReference type="InterPro" id="IPR039418">
    <property type="entry name" value="LexA-like"/>
</dbReference>
<dbReference type="SUPFAM" id="SSF51306">
    <property type="entry name" value="LexA/Signal peptidase"/>
    <property type="match status" value="1"/>
</dbReference>
<evidence type="ECO:0000259" key="1">
    <source>
        <dbReference type="Pfam" id="PF00717"/>
    </source>
</evidence>
<dbReference type="AlphaFoldDB" id="A0A4Q2SZM1"/>
<sequence>MGFILFPHSWEKYYGHAMTNALQTIVKTRLEELQIGPIEAATKAGLERTFIRDIVEGRKKAVRHDKIAVLAAAIRVDAAALGRNELVRLSPDDLAPAPIAGSDATVATSAPALPPRQSMPLDIPVMGTAAGSLSRGAFQFEGGVVDYVRRPPALVGARDIYALFVEGSSMEPQFFPGDLIYVNPHRPPRIGDIVVVQCSNGEHAPNEASLGIYRRRSEKAVVIGKRNPVAEIELMRDHVTAIHRVLTMNELFGV</sequence>
<evidence type="ECO:0000313" key="2">
    <source>
        <dbReference type="EMBL" id="RYC10050.1"/>
    </source>
</evidence>
<dbReference type="OrthoDB" id="528805at2"/>
<proteinExistence type="predicted"/>
<name>A0A4Q2SZM1_9HYPH</name>
<dbReference type="Proteomes" id="UP000291088">
    <property type="component" value="Unassembled WGS sequence"/>
</dbReference>
<organism evidence="2 3">
    <name type="scientific">Ciceribacter ferrooxidans</name>
    <dbReference type="NCBI Taxonomy" id="2509717"/>
    <lineage>
        <taxon>Bacteria</taxon>
        <taxon>Pseudomonadati</taxon>
        <taxon>Pseudomonadota</taxon>
        <taxon>Alphaproteobacteria</taxon>
        <taxon>Hyphomicrobiales</taxon>
        <taxon>Rhizobiaceae</taxon>
        <taxon>Ciceribacter</taxon>
    </lineage>
</organism>
<protein>
    <submittedName>
        <fullName evidence="2">LexA family transcriptional regulator</fullName>
    </submittedName>
</protein>
<accession>A0A4Q2SZM1</accession>
<evidence type="ECO:0000313" key="3">
    <source>
        <dbReference type="Proteomes" id="UP000291088"/>
    </source>
</evidence>
<dbReference type="InterPro" id="IPR015927">
    <property type="entry name" value="Peptidase_S24_S26A/B/C"/>
</dbReference>
<feature type="domain" description="Peptidase S24/S26A/S26B/S26C" evidence="1">
    <location>
        <begin position="143"/>
        <end position="199"/>
    </location>
</feature>
<dbReference type="Gene3D" id="2.10.109.10">
    <property type="entry name" value="Umud Fragment, subunit A"/>
    <property type="match status" value="1"/>
</dbReference>
<dbReference type="EMBL" id="SDVB01000253">
    <property type="protein sequence ID" value="RYC10050.1"/>
    <property type="molecule type" value="Genomic_DNA"/>
</dbReference>
<comment type="caution">
    <text evidence="2">The sequence shown here is derived from an EMBL/GenBank/DDBJ whole genome shotgun (WGS) entry which is preliminary data.</text>
</comment>
<reference evidence="2 3" key="1">
    <citation type="submission" date="2019-01" db="EMBL/GenBank/DDBJ databases">
        <authorList>
            <person name="Deng T."/>
        </authorList>
    </citation>
    <scope>NUCLEOTIDE SEQUENCE [LARGE SCALE GENOMIC DNA]</scope>
    <source>
        <strain evidence="2 3">F8825</strain>
    </source>
</reference>
<keyword evidence="3" id="KW-1185">Reference proteome</keyword>
<dbReference type="Pfam" id="PF00717">
    <property type="entry name" value="Peptidase_S24"/>
    <property type="match status" value="1"/>
</dbReference>